<evidence type="ECO:0000256" key="1">
    <source>
        <dbReference type="ARBA" id="ARBA00034078"/>
    </source>
</evidence>
<name>A0A9K3PHY9_9STRA</name>
<evidence type="ECO:0000313" key="5">
    <source>
        <dbReference type="Proteomes" id="UP000693970"/>
    </source>
</evidence>
<reference evidence="4" key="2">
    <citation type="submission" date="2021-04" db="EMBL/GenBank/DDBJ databases">
        <authorList>
            <person name="Podell S."/>
        </authorList>
    </citation>
    <scope>NUCLEOTIDE SEQUENCE</scope>
    <source>
        <strain evidence="4">Hildebrandi</strain>
    </source>
</reference>
<gene>
    <name evidence="4" type="ORF">IV203_016748</name>
</gene>
<sequence length="218" mass="23444">MTNFRSTTLLLLAVMALLCDLSLSFTSTSKTNTASPTQLSMARGRGSFQKEFQDPPKSSSSSSSSGGMITPTSAGNWLNTKKSVKELPEEEGKVKLLDTGAFLLINKQTNPGGAVSIMKYKGETYCFDANCPKCKIPMTKAYPLPPNEETNNQAPRVACDFCQSTYSLKTGKKLKSQEPKGIFGGIAKAVLGASQDTGPLKTYQLGEKNGKIMFNLDS</sequence>
<comment type="cofactor">
    <cofactor evidence="1">
        <name>[2Fe-2S] cluster</name>
        <dbReference type="ChEBI" id="CHEBI:190135"/>
    </cofactor>
</comment>
<keyword evidence="3" id="KW-0732">Signal</keyword>
<feature type="signal peptide" evidence="3">
    <location>
        <begin position="1"/>
        <end position="24"/>
    </location>
</feature>
<proteinExistence type="predicted"/>
<evidence type="ECO:0000313" key="4">
    <source>
        <dbReference type="EMBL" id="KAG7348043.1"/>
    </source>
</evidence>
<feature type="compositionally biased region" description="Polar residues" evidence="2">
    <location>
        <begin position="28"/>
        <end position="40"/>
    </location>
</feature>
<feature type="compositionally biased region" description="Polar residues" evidence="2">
    <location>
        <begin position="66"/>
        <end position="76"/>
    </location>
</feature>
<dbReference type="GO" id="GO:0051537">
    <property type="term" value="F:2 iron, 2 sulfur cluster binding"/>
    <property type="evidence" value="ECO:0007669"/>
    <property type="project" value="TreeGrafter"/>
</dbReference>
<dbReference type="OrthoDB" id="40811at2759"/>
<dbReference type="AlphaFoldDB" id="A0A9K3PHY9"/>
<dbReference type="EMBL" id="JAGRRH010000020">
    <property type="protein sequence ID" value="KAG7348043.1"/>
    <property type="molecule type" value="Genomic_DNA"/>
</dbReference>
<dbReference type="PANTHER" id="PTHR21496:SF0">
    <property type="entry name" value="RIESKE DOMAIN-CONTAINING PROTEIN"/>
    <property type="match status" value="1"/>
</dbReference>
<dbReference type="Proteomes" id="UP000693970">
    <property type="component" value="Unassembled WGS sequence"/>
</dbReference>
<organism evidence="4 5">
    <name type="scientific">Nitzschia inconspicua</name>
    <dbReference type="NCBI Taxonomy" id="303405"/>
    <lineage>
        <taxon>Eukaryota</taxon>
        <taxon>Sar</taxon>
        <taxon>Stramenopiles</taxon>
        <taxon>Ochrophyta</taxon>
        <taxon>Bacillariophyta</taxon>
        <taxon>Bacillariophyceae</taxon>
        <taxon>Bacillariophycidae</taxon>
        <taxon>Bacillariales</taxon>
        <taxon>Bacillariaceae</taxon>
        <taxon>Nitzschia</taxon>
    </lineage>
</organism>
<protein>
    <submittedName>
        <fullName evidence="4">Uncharacterized protein</fullName>
    </submittedName>
</protein>
<reference evidence="4" key="1">
    <citation type="journal article" date="2021" name="Sci. Rep.">
        <title>Diploid genomic architecture of Nitzschia inconspicua, an elite biomass production diatom.</title>
        <authorList>
            <person name="Oliver A."/>
            <person name="Podell S."/>
            <person name="Pinowska A."/>
            <person name="Traller J.C."/>
            <person name="Smith S.R."/>
            <person name="McClure R."/>
            <person name="Beliaev A."/>
            <person name="Bohutskyi P."/>
            <person name="Hill E.A."/>
            <person name="Rabines A."/>
            <person name="Zheng H."/>
            <person name="Allen L.Z."/>
            <person name="Kuo A."/>
            <person name="Grigoriev I.V."/>
            <person name="Allen A.E."/>
            <person name="Hazlebeck D."/>
            <person name="Allen E.E."/>
        </authorList>
    </citation>
    <scope>NUCLEOTIDE SEQUENCE</scope>
    <source>
        <strain evidence="4">Hildebrandi</strain>
    </source>
</reference>
<evidence type="ECO:0000256" key="2">
    <source>
        <dbReference type="SAM" id="MobiDB-lite"/>
    </source>
</evidence>
<feature type="chain" id="PRO_5039925171" evidence="3">
    <location>
        <begin position="25"/>
        <end position="218"/>
    </location>
</feature>
<accession>A0A9K3PHY9</accession>
<comment type="caution">
    <text evidence="4">The sequence shown here is derived from an EMBL/GenBank/DDBJ whole genome shotgun (WGS) entry which is preliminary data.</text>
</comment>
<keyword evidence="5" id="KW-1185">Reference proteome</keyword>
<evidence type="ECO:0000256" key="3">
    <source>
        <dbReference type="SAM" id="SignalP"/>
    </source>
</evidence>
<feature type="region of interest" description="Disordered" evidence="2">
    <location>
        <begin position="28"/>
        <end position="76"/>
    </location>
</feature>
<dbReference type="PANTHER" id="PTHR21496">
    <property type="entry name" value="FERREDOXIN-RELATED"/>
    <property type="match status" value="1"/>
</dbReference>